<proteinExistence type="predicted"/>
<accession>A0A822YBZ0</accession>
<evidence type="ECO:0000313" key="2">
    <source>
        <dbReference type="Proteomes" id="UP000607653"/>
    </source>
</evidence>
<gene>
    <name evidence="1" type="ORF">HUJ06_030499</name>
</gene>
<keyword evidence="2" id="KW-1185">Reference proteome</keyword>
<sequence length="46" mass="5477">MSEICLSIYLFSLFLLKKYYPSLGLGNTFAFTLEDRKGRIHHRRQL</sequence>
<reference evidence="1 2" key="1">
    <citation type="journal article" date="2020" name="Mol. Biol. Evol.">
        <title>Distinct Expression and Methylation Patterns for Genes with Different Fates following a Single Whole-Genome Duplication in Flowering Plants.</title>
        <authorList>
            <person name="Shi T."/>
            <person name="Rahmani R.S."/>
            <person name="Gugger P.F."/>
            <person name="Wang M."/>
            <person name="Li H."/>
            <person name="Zhang Y."/>
            <person name="Li Z."/>
            <person name="Wang Q."/>
            <person name="Van de Peer Y."/>
            <person name="Marchal K."/>
            <person name="Chen J."/>
        </authorList>
    </citation>
    <scope>NUCLEOTIDE SEQUENCE [LARGE SCALE GENOMIC DNA]</scope>
    <source>
        <tissue evidence="1">Leaf</tissue>
    </source>
</reference>
<comment type="caution">
    <text evidence="1">The sequence shown here is derived from an EMBL/GenBank/DDBJ whole genome shotgun (WGS) entry which is preliminary data.</text>
</comment>
<protein>
    <submittedName>
        <fullName evidence="1">Uncharacterized protein</fullName>
    </submittedName>
</protein>
<dbReference type="AlphaFoldDB" id="A0A822YBZ0"/>
<organism evidence="1 2">
    <name type="scientific">Nelumbo nucifera</name>
    <name type="common">Sacred lotus</name>
    <dbReference type="NCBI Taxonomy" id="4432"/>
    <lineage>
        <taxon>Eukaryota</taxon>
        <taxon>Viridiplantae</taxon>
        <taxon>Streptophyta</taxon>
        <taxon>Embryophyta</taxon>
        <taxon>Tracheophyta</taxon>
        <taxon>Spermatophyta</taxon>
        <taxon>Magnoliopsida</taxon>
        <taxon>Proteales</taxon>
        <taxon>Nelumbonaceae</taxon>
        <taxon>Nelumbo</taxon>
    </lineage>
</organism>
<name>A0A822YBZ0_NELNU</name>
<dbReference type="Proteomes" id="UP000607653">
    <property type="component" value="Unassembled WGS sequence"/>
</dbReference>
<dbReference type="EMBL" id="DUZY01000002">
    <property type="protein sequence ID" value="DAD29031.1"/>
    <property type="molecule type" value="Genomic_DNA"/>
</dbReference>
<evidence type="ECO:0000313" key="1">
    <source>
        <dbReference type="EMBL" id="DAD29031.1"/>
    </source>
</evidence>